<gene>
    <name evidence="7" type="primary">LOC113514501</name>
</gene>
<feature type="chain" id="PRO_5047472497" evidence="4">
    <location>
        <begin position="22"/>
        <end position="865"/>
    </location>
</feature>
<feature type="signal peptide" evidence="4">
    <location>
        <begin position="1"/>
        <end position="21"/>
    </location>
</feature>
<dbReference type="InterPro" id="IPR014044">
    <property type="entry name" value="CAP_dom"/>
</dbReference>
<accession>A0A6J3BWI5</accession>
<evidence type="ECO:0000256" key="4">
    <source>
        <dbReference type="SAM" id="SignalP"/>
    </source>
</evidence>
<feature type="region of interest" description="Disordered" evidence="3">
    <location>
        <begin position="418"/>
        <end position="446"/>
    </location>
</feature>
<dbReference type="Proteomes" id="UP001652740">
    <property type="component" value="Unplaced"/>
</dbReference>
<keyword evidence="4" id="KW-0732">Signal</keyword>
<name>A0A6J3BWI5_GALME</name>
<sequence length="865" mass="100738">MFSKIVISIVILIYALNMVQASTVIDSLSQKGIYISDYCPKMKYCEEGSHVMCMYYNPDQIMGPRCSRAYNVSITPDLANKLLEVSNAVRSKIALGKERGKDGDYLPRGYGIFRLQWDNELATFAQVLANQCVLRHDMCRATKKFPDPGQTAGLVRFSYPDWYPVSKAGHFTKPGLSASKLLYAVIQTLKSWYGQKGAVTANMITSYPDWSQNPNNQAGRLYLEMIYGPATHMGCGISAYTEYAYYDNHAALNYNSVQVICNYSARSRKGGSVYDTAVPRSNSTSEFTIRCGCPRGSDEDADCLCYNTPKKDVTSLKIKTYSNNDLDCNPSVVLLPIFTVEDAPSHKLINGHENERNTTLRDNLMDVLDFEETSLSMSTKEPHIHRILNGIINSPRPKMTLPSRPLKRVTSVKNRYFTKKSVIPDRQHHHKQSPRPSSGHVSSKRSSIFSRTTIFEMPKHKENTRLKILRDIKKDVIPRKDFTNVKNLVRIYMKDRRNKIGVNQDASIRSEQKIRENKLDVQHKQILRIKVTTESFLNTAEEEIINDYHYLKGNFQPNTTSEVPTEKQLNIISSHEEGDKKLMTLLDKLEQEVKHIELHGNKKDIFDAKIRKIYNHVIGKPVNLISKQADILKRDTSYNEISNKFFKNNVSNDKEIMVEYDKENKSHKDIEEIGTRNLKMNMNEALNEGKHNMRPVSKITNQNTLTSRDEKTGTEYRNLRKNYDDEIINKHHYEKIARDNHERLYDDQELNKKRYSNRDDIRNIYRRNDKSSKYLYDDEIFNNRNHIEYDDVLGPERRQYYQDKLDNLERKIQNTRNFRHRSIQENNRHVRRMRPTNQNNLRSRRIRTQMEPLYMPDRARFLHGF</sequence>
<dbReference type="AlphaFoldDB" id="A0A6J3BWI5"/>
<reference evidence="7" key="1">
    <citation type="submission" date="2025-08" db="UniProtKB">
        <authorList>
            <consortium name="RefSeq"/>
        </authorList>
    </citation>
    <scope>IDENTIFICATION</scope>
    <source>
        <tissue evidence="7">Whole larvae</tissue>
    </source>
</reference>
<proteinExistence type="predicted"/>
<dbReference type="Gene3D" id="3.40.33.10">
    <property type="entry name" value="CAP"/>
    <property type="match status" value="1"/>
</dbReference>
<dbReference type="GeneID" id="113514501"/>
<keyword evidence="2" id="KW-0964">Secreted</keyword>
<dbReference type="RefSeq" id="XP_031764055.2">
    <property type="nucleotide sequence ID" value="XM_031908195.2"/>
</dbReference>
<evidence type="ECO:0000256" key="1">
    <source>
        <dbReference type="ARBA" id="ARBA00004613"/>
    </source>
</evidence>
<dbReference type="InterPro" id="IPR035940">
    <property type="entry name" value="CAP_sf"/>
</dbReference>
<dbReference type="InParanoid" id="A0A6J3BWI5"/>
<evidence type="ECO:0000256" key="2">
    <source>
        <dbReference type="ARBA" id="ARBA00022525"/>
    </source>
</evidence>
<dbReference type="CDD" id="cd05380">
    <property type="entry name" value="CAP_euk"/>
    <property type="match status" value="1"/>
</dbReference>
<comment type="subcellular location">
    <subcellularLocation>
        <location evidence="1">Secreted</location>
    </subcellularLocation>
</comment>
<evidence type="ECO:0000313" key="7">
    <source>
        <dbReference type="RefSeq" id="XP_031764055.2"/>
    </source>
</evidence>
<dbReference type="Pfam" id="PF00188">
    <property type="entry name" value="CAP"/>
    <property type="match status" value="1"/>
</dbReference>
<protein>
    <submittedName>
        <fullName evidence="7">Uncharacterized protein LOC113514501 isoform X1</fullName>
    </submittedName>
</protein>
<evidence type="ECO:0000256" key="3">
    <source>
        <dbReference type="SAM" id="MobiDB-lite"/>
    </source>
</evidence>
<dbReference type="SMART" id="SM00198">
    <property type="entry name" value="SCP"/>
    <property type="match status" value="1"/>
</dbReference>
<dbReference type="GO" id="GO:0005576">
    <property type="term" value="C:extracellular region"/>
    <property type="evidence" value="ECO:0007669"/>
    <property type="project" value="UniProtKB-SubCell"/>
</dbReference>
<keyword evidence="6" id="KW-1185">Reference proteome</keyword>
<dbReference type="SUPFAM" id="SSF55797">
    <property type="entry name" value="PR-1-like"/>
    <property type="match status" value="1"/>
</dbReference>
<feature type="domain" description="SCP" evidence="5">
    <location>
        <begin position="77"/>
        <end position="271"/>
    </location>
</feature>
<evidence type="ECO:0000313" key="6">
    <source>
        <dbReference type="Proteomes" id="UP001652740"/>
    </source>
</evidence>
<organism evidence="6 7">
    <name type="scientific">Galleria mellonella</name>
    <name type="common">Greater wax moth</name>
    <dbReference type="NCBI Taxonomy" id="7137"/>
    <lineage>
        <taxon>Eukaryota</taxon>
        <taxon>Metazoa</taxon>
        <taxon>Ecdysozoa</taxon>
        <taxon>Arthropoda</taxon>
        <taxon>Hexapoda</taxon>
        <taxon>Insecta</taxon>
        <taxon>Pterygota</taxon>
        <taxon>Neoptera</taxon>
        <taxon>Endopterygota</taxon>
        <taxon>Lepidoptera</taxon>
        <taxon>Glossata</taxon>
        <taxon>Ditrysia</taxon>
        <taxon>Pyraloidea</taxon>
        <taxon>Pyralidae</taxon>
        <taxon>Galleriinae</taxon>
        <taxon>Galleria</taxon>
    </lineage>
</organism>
<evidence type="ECO:0000259" key="5">
    <source>
        <dbReference type="SMART" id="SM00198"/>
    </source>
</evidence>
<feature type="compositionally biased region" description="Polar residues" evidence="3">
    <location>
        <begin position="434"/>
        <end position="446"/>
    </location>
</feature>
<dbReference type="KEGG" id="gmw:113514501"/>